<reference evidence="1" key="2">
    <citation type="submission" date="2023-06" db="EMBL/GenBank/DDBJ databases">
        <authorList>
            <consortium name="Lawrence Berkeley National Laboratory"/>
            <person name="Mondo S.J."/>
            <person name="Hensen N."/>
            <person name="Bonometti L."/>
            <person name="Westerberg I."/>
            <person name="Brannstrom I.O."/>
            <person name="Guillou S."/>
            <person name="Cros-Aarteil S."/>
            <person name="Calhoun S."/>
            <person name="Haridas S."/>
            <person name="Kuo A."/>
            <person name="Pangilinan J."/>
            <person name="Riley R."/>
            <person name="Labutti K."/>
            <person name="Andreopoulos B."/>
            <person name="Lipzen A."/>
            <person name="Chen C."/>
            <person name="Yanf M."/>
            <person name="Daum C."/>
            <person name="Ng V."/>
            <person name="Clum A."/>
            <person name="Steindorff A."/>
            <person name="Ohm R."/>
            <person name="Martin F."/>
            <person name="Silar P."/>
            <person name="Natvig D."/>
            <person name="Lalanne C."/>
            <person name="Gautier V."/>
            <person name="Ament-Velasquez S.L."/>
            <person name="Kruys A."/>
            <person name="Hutchinson M.I."/>
            <person name="Powell A.J."/>
            <person name="Barry K."/>
            <person name="Miller A.N."/>
            <person name="Grigoriev I.V."/>
            <person name="Debuchy R."/>
            <person name="Gladieux P."/>
            <person name="Thoren M.H."/>
            <person name="Johannesson H."/>
        </authorList>
    </citation>
    <scope>NUCLEOTIDE SEQUENCE</scope>
    <source>
        <strain evidence="1">PSN324</strain>
    </source>
</reference>
<dbReference type="EMBL" id="MU864936">
    <property type="protein sequence ID" value="KAK4465882.1"/>
    <property type="molecule type" value="Genomic_DNA"/>
</dbReference>
<dbReference type="Pfam" id="PF12311">
    <property type="entry name" value="DUF3632"/>
    <property type="match status" value="1"/>
</dbReference>
<evidence type="ECO:0000313" key="2">
    <source>
        <dbReference type="Proteomes" id="UP001321749"/>
    </source>
</evidence>
<reference evidence="1" key="1">
    <citation type="journal article" date="2023" name="Mol. Phylogenet. Evol.">
        <title>Genome-scale phylogeny and comparative genomics of the fungal order Sordariales.</title>
        <authorList>
            <person name="Hensen N."/>
            <person name="Bonometti L."/>
            <person name="Westerberg I."/>
            <person name="Brannstrom I.O."/>
            <person name="Guillou S."/>
            <person name="Cros-Aarteil S."/>
            <person name="Calhoun S."/>
            <person name="Haridas S."/>
            <person name="Kuo A."/>
            <person name="Mondo S."/>
            <person name="Pangilinan J."/>
            <person name="Riley R."/>
            <person name="LaButti K."/>
            <person name="Andreopoulos B."/>
            <person name="Lipzen A."/>
            <person name="Chen C."/>
            <person name="Yan M."/>
            <person name="Daum C."/>
            <person name="Ng V."/>
            <person name="Clum A."/>
            <person name="Steindorff A."/>
            <person name="Ohm R.A."/>
            <person name="Martin F."/>
            <person name="Silar P."/>
            <person name="Natvig D.O."/>
            <person name="Lalanne C."/>
            <person name="Gautier V."/>
            <person name="Ament-Velasquez S.L."/>
            <person name="Kruys A."/>
            <person name="Hutchinson M.I."/>
            <person name="Powell A.J."/>
            <person name="Barry K."/>
            <person name="Miller A.N."/>
            <person name="Grigoriev I.V."/>
            <person name="Debuchy R."/>
            <person name="Gladieux P."/>
            <person name="Hiltunen Thoren M."/>
            <person name="Johannesson H."/>
        </authorList>
    </citation>
    <scope>NUCLEOTIDE SEQUENCE</scope>
    <source>
        <strain evidence="1">PSN324</strain>
    </source>
</reference>
<dbReference type="InterPro" id="IPR053204">
    <property type="entry name" value="Oxopyrrolidines_Biosynth-assoc"/>
</dbReference>
<protein>
    <submittedName>
        <fullName evidence="1">Uncharacterized protein</fullName>
    </submittedName>
</protein>
<dbReference type="InterPro" id="IPR022085">
    <property type="entry name" value="OpdG"/>
</dbReference>
<gene>
    <name evidence="1" type="ORF">QBC42DRAFT_343611</name>
</gene>
<accession>A0AAV9HYV1</accession>
<dbReference type="AlphaFoldDB" id="A0AAV9HYV1"/>
<proteinExistence type="predicted"/>
<sequence>MASTSPSDHPGPLTQHDILEFMLAHWVSGARDIAAGKEESASSRQFDSIASSATKAIRLAALNKNPVTQEEMDPLLVKHHLQIVWKGIIETVQVIDTLDPWQEKFLQLLIWTKNFDAMTKDVNNVEGARSWEEYGFAEELGAAWERLLKENEVKRMKNLAIFTAKALTAGVDDDGLGDTALWYFREALEHEDERVAPLLEVTQMWFIAGAYKLLALSVNEKGGFEIGPKALGAGIAENGFSMARWLFWRKRIQGLNHHEDPEVVKLARKVFLSNVAAGTDMGYDVPGEKKFYERMEKAMLEMLKSRESGWVWISLVLGIVYVEKSPTLKESMDSLIPGAYLRSCHEHHSWTPRDSGLHRSPCWPTADSMPNAAISNGDLGLIATINYIERTPSEFKKLFERAGFRLP</sequence>
<dbReference type="Proteomes" id="UP001321749">
    <property type="component" value="Unassembled WGS sequence"/>
</dbReference>
<dbReference type="PANTHER" id="PTHR38797:SF4">
    <property type="entry name" value="NUCLEAR PORE COMPLEX PROTEIN NUP85"/>
    <property type="match status" value="1"/>
</dbReference>
<keyword evidence="2" id="KW-1185">Reference proteome</keyword>
<name>A0AAV9HYV1_9PEZI</name>
<dbReference type="PANTHER" id="PTHR38797">
    <property type="entry name" value="NUCLEAR PORE COMPLEX PROTEIN NUP85-RELATED"/>
    <property type="match status" value="1"/>
</dbReference>
<evidence type="ECO:0000313" key="1">
    <source>
        <dbReference type="EMBL" id="KAK4465882.1"/>
    </source>
</evidence>
<comment type="caution">
    <text evidence="1">The sequence shown here is derived from an EMBL/GenBank/DDBJ whole genome shotgun (WGS) entry which is preliminary data.</text>
</comment>
<organism evidence="1 2">
    <name type="scientific">Cladorrhinum samala</name>
    <dbReference type="NCBI Taxonomy" id="585594"/>
    <lineage>
        <taxon>Eukaryota</taxon>
        <taxon>Fungi</taxon>
        <taxon>Dikarya</taxon>
        <taxon>Ascomycota</taxon>
        <taxon>Pezizomycotina</taxon>
        <taxon>Sordariomycetes</taxon>
        <taxon>Sordariomycetidae</taxon>
        <taxon>Sordariales</taxon>
        <taxon>Podosporaceae</taxon>
        <taxon>Cladorrhinum</taxon>
    </lineage>
</organism>